<reference evidence="2 3" key="1">
    <citation type="submission" date="2024-09" db="EMBL/GenBank/DDBJ databases">
        <title>Rethinking Asexuality: The Enigmatic Case of Functional Sexual Genes in Lepraria (Stereocaulaceae).</title>
        <authorList>
            <person name="Doellman M."/>
            <person name="Sun Y."/>
            <person name="Barcenas-Pena A."/>
            <person name="Lumbsch H.T."/>
            <person name="Grewe F."/>
        </authorList>
    </citation>
    <scope>NUCLEOTIDE SEQUENCE [LARGE SCALE GENOMIC DNA]</scope>
    <source>
        <strain evidence="2 3">Grewe 0041</strain>
    </source>
</reference>
<organism evidence="2 3">
    <name type="scientific">Lepraria finkii</name>
    <dbReference type="NCBI Taxonomy" id="1340010"/>
    <lineage>
        <taxon>Eukaryota</taxon>
        <taxon>Fungi</taxon>
        <taxon>Dikarya</taxon>
        <taxon>Ascomycota</taxon>
        <taxon>Pezizomycotina</taxon>
        <taxon>Lecanoromycetes</taxon>
        <taxon>OSLEUM clade</taxon>
        <taxon>Lecanoromycetidae</taxon>
        <taxon>Lecanorales</taxon>
        <taxon>Lecanorineae</taxon>
        <taxon>Stereocaulaceae</taxon>
        <taxon>Lepraria</taxon>
    </lineage>
</organism>
<evidence type="ECO:0000313" key="3">
    <source>
        <dbReference type="Proteomes" id="UP001590951"/>
    </source>
</evidence>
<name>A0ABR4AX35_9LECA</name>
<protein>
    <submittedName>
        <fullName evidence="2">Uncharacterized protein</fullName>
    </submittedName>
</protein>
<feature type="region of interest" description="Disordered" evidence="1">
    <location>
        <begin position="328"/>
        <end position="391"/>
    </location>
</feature>
<evidence type="ECO:0000256" key="1">
    <source>
        <dbReference type="SAM" id="MobiDB-lite"/>
    </source>
</evidence>
<gene>
    <name evidence="2" type="ORF">ABVK25_009461</name>
</gene>
<dbReference type="EMBL" id="JBHFEH010000050">
    <property type="protein sequence ID" value="KAL2050234.1"/>
    <property type="molecule type" value="Genomic_DNA"/>
</dbReference>
<evidence type="ECO:0000313" key="2">
    <source>
        <dbReference type="EMBL" id="KAL2050234.1"/>
    </source>
</evidence>
<comment type="caution">
    <text evidence="2">The sequence shown here is derived from an EMBL/GenBank/DDBJ whole genome shotgun (WGS) entry which is preliminary data.</text>
</comment>
<dbReference type="Proteomes" id="UP001590951">
    <property type="component" value="Unassembled WGS sequence"/>
</dbReference>
<accession>A0ABR4AX35</accession>
<sequence length="411" mass="44952">MRYNNWDVLIFPETGESKTPLQEFGTVCMVTEDPDIPSAPSTAHPAYLTTVTRPLPTVSCYIPSLPNDTPFRVSLHSWATPQPSRATLSMSSPENVILYEARVWVDGICVAGIWFNQDPSWPQVIDMSSRKLFFRENIPSTDPDIDVDKANNLGQLRFPPFHSEMLTQVWADATQNLGRVKIIIAEGIRNGQGNYGFQRLKNVVMFSFQHAPLHILENCGIAWPNAGMWLQAQQQFYNVSSMYPDPADAEAHGHSPRCRDASTALARLEAKMVSPGNGTAGQPAFQDCGVNSNDPFWSQHGPVSDPFTGGVSFNSFYKNMASCNTTGPAGDVTMKSRSASSSHEVPTPDASRPLPPTSSRRSHPMPDYSEPPSLAASRKGSKYANPGTDGLERMAGVNLLLSSKGQDEFGA</sequence>
<feature type="compositionally biased region" description="Polar residues" evidence="1">
    <location>
        <begin position="335"/>
        <end position="344"/>
    </location>
</feature>
<proteinExistence type="predicted"/>
<keyword evidence="3" id="KW-1185">Reference proteome</keyword>